<keyword evidence="6" id="KW-1185">Reference proteome</keyword>
<evidence type="ECO:0000313" key="5">
    <source>
        <dbReference type="EMBL" id="MCD7456127.1"/>
    </source>
</evidence>
<feature type="domain" description="RRM" evidence="4">
    <location>
        <begin position="126"/>
        <end position="211"/>
    </location>
</feature>
<reference evidence="5 6" key="1">
    <citation type="journal article" date="2021" name="BMC Genomics">
        <title>Datura genome reveals duplications of psychoactive alkaloid biosynthetic genes and high mutation rate following tissue culture.</title>
        <authorList>
            <person name="Rajewski A."/>
            <person name="Carter-House D."/>
            <person name="Stajich J."/>
            <person name="Litt A."/>
        </authorList>
    </citation>
    <scope>NUCLEOTIDE SEQUENCE [LARGE SCALE GENOMIC DNA]</scope>
    <source>
        <strain evidence="5">AR-01</strain>
    </source>
</reference>
<evidence type="ECO:0000313" key="6">
    <source>
        <dbReference type="Proteomes" id="UP000823775"/>
    </source>
</evidence>
<accession>A0ABS8SBA4</accession>
<dbReference type="InterPro" id="IPR012677">
    <property type="entry name" value="Nucleotide-bd_a/b_plait_sf"/>
</dbReference>
<feature type="region of interest" description="Disordered" evidence="3">
    <location>
        <begin position="221"/>
        <end position="249"/>
    </location>
</feature>
<dbReference type="InterPro" id="IPR035979">
    <property type="entry name" value="RBD_domain_sf"/>
</dbReference>
<dbReference type="Pfam" id="PF00076">
    <property type="entry name" value="RRM_1"/>
    <property type="match status" value="1"/>
</dbReference>
<organism evidence="5 6">
    <name type="scientific">Datura stramonium</name>
    <name type="common">Jimsonweed</name>
    <name type="synonym">Common thornapple</name>
    <dbReference type="NCBI Taxonomy" id="4076"/>
    <lineage>
        <taxon>Eukaryota</taxon>
        <taxon>Viridiplantae</taxon>
        <taxon>Streptophyta</taxon>
        <taxon>Embryophyta</taxon>
        <taxon>Tracheophyta</taxon>
        <taxon>Spermatophyta</taxon>
        <taxon>Magnoliopsida</taxon>
        <taxon>eudicotyledons</taxon>
        <taxon>Gunneridae</taxon>
        <taxon>Pentapetalae</taxon>
        <taxon>asterids</taxon>
        <taxon>lamiids</taxon>
        <taxon>Solanales</taxon>
        <taxon>Solanaceae</taxon>
        <taxon>Solanoideae</taxon>
        <taxon>Datureae</taxon>
        <taxon>Datura</taxon>
    </lineage>
</organism>
<dbReference type="EMBL" id="JACEIK010000386">
    <property type="protein sequence ID" value="MCD7456127.1"/>
    <property type="molecule type" value="Genomic_DNA"/>
</dbReference>
<comment type="caution">
    <text evidence="5">The sequence shown here is derived from an EMBL/GenBank/DDBJ whole genome shotgun (WGS) entry which is preliminary data.</text>
</comment>
<evidence type="ECO:0000256" key="2">
    <source>
        <dbReference type="PROSITE-ProRule" id="PRU00176"/>
    </source>
</evidence>
<gene>
    <name evidence="5" type="ORF">HAX54_030702</name>
</gene>
<keyword evidence="2" id="KW-0694">RNA-binding</keyword>
<dbReference type="SUPFAM" id="SSF54928">
    <property type="entry name" value="RNA-binding domain, RBD"/>
    <property type="match status" value="1"/>
</dbReference>
<proteinExistence type="inferred from homology"/>
<evidence type="ECO:0000256" key="1">
    <source>
        <dbReference type="ARBA" id="ARBA00006265"/>
    </source>
</evidence>
<dbReference type="SMART" id="SM00360">
    <property type="entry name" value="RRM"/>
    <property type="match status" value="1"/>
</dbReference>
<dbReference type="PANTHER" id="PTHR23204">
    <property type="entry name" value="CLEAVAGE AND POLYADENYLATION SPECIFIC FACTOR"/>
    <property type="match status" value="1"/>
</dbReference>
<dbReference type="PROSITE" id="PS50102">
    <property type="entry name" value="RRM"/>
    <property type="match status" value="1"/>
</dbReference>
<dbReference type="InterPro" id="IPR034772">
    <property type="entry name" value="CPSF6/7"/>
</dbReference>
<name>A0ABS8SBA4_DATST</name>
<protein>
    <recommendedName>
        <fullName evidence="4">RRM domain-containing protein</fullName>
    </recommendedName>
</protein>
<comment type="similarity">
    <text evidence="1">Belongs to the RRM CPSF6/7 family.</text>
</comment>
<evidence type="ECO:0000259" key="4">
    <source>
        <dbReference type="PROSITE" id="PS50102"/>
    </source>
</evidence>
<evidence type="ECO:0000256" key="3">
    <source>
        <dbReference type="SAM" id="MobiDB-lite"/>
    </source>
</evidence>
<dbReference type="Proteomes" id="UP000823775">
    <property type="component" value="Unassembled WGS sequence"/>
</dbReference>
<dbReference type="InterPro" id="IPR000504">
    <property type="entry name" value="RRM_dom"/>
</dbReference>
<sequence>MKLPKVVCLGRESGLRWSSSTGMKLSLAKLWMMGFLQEDDDYEDLYNDVNVGENFLQSFRKNEEAEKAVELVSPLPESGSAAVLAAVGEVKGEKEENIRDLCCWCAAESCDPSGKVADLEKNASNNVVEIIQRPTAAGAGVLGNADAELEVELSKYGAVKEVKFFDEKASGKSKGYCQAEFHEPAAATACKEGMNGHVFNGRACVVAFASPYTVKRMGEAQVNRNQQNASRVRLAPGNAQARRGPGDSW</sequence>
<dbReference type="Gene3D" id="3.30.70.330">
    <property type="match status" value="1"/>
</dbReference>